<evidence type="ECO:0000313" key="1">
    <source>
        <dbReference type="EMBL" id="MBY79351.1"/>
    </source>
</evidence>
<reference evidence="1" key="1">
    <citation type="submission" date="2018-04" db="EMBL/GenBank/DDBJ databases">
        <title>Transcriptome assembly of Sipha flava.</title>
        <authorList>
            <person name="Scully E.D."/>
            <person name="Geib S.M."/>
            <person name="Palmer N.A."/>
            <person name="Koch K."/>
            <person name="Bradshaw J."/>
            <person name="Heng-Moss T."/>
            <person name="Sarath G."/>
        </authorList>
    </citation>
    <scope>NUCLEOTIDE SEQUENCE</scope>
</reference>
<organism evidence="1">
    <name type="scientific">Sipha flava</name>
    <name type="common">yellow sugarcane aphid</name>
    <dbReference type="NCBI Taxonomy" id="143950"/>
    <lineage>
        <taxon>Eukaryota</taxon>
        <taxon>Metazoa</taxon>
        <taxon>Ecdysozoa</taxon>
        <taxon>Arthropoda</taxon>
        <taxon>Hexapoda</taxon>
        <taxon>Insecta</taxon>
        <taxon>Pterygota</taxon>
        <taxon>Neoptera</taxon>
        <taxon>Paraneoptera</taxon>
        <taxon>Hemiptera</taxon>
        <taxon>Sternorrhyncha</taxon>
        <taxon>Aphidomorpha</taxon>
        <taxon>Aphidoidea</taxon>
        <taxon>Aphididae</taxon>
        <taxon>Sipha</taxon>
    </lineage>
</organism>
<accession>A0A2S2QNQ8</accession>
<name>A0A2S2QNQ8_9HEMI</name>
<protein>
    <submittedName>
        <fullName evidence="1">Uncharacterized protein</fullName>
    </submittedName>
</protein>
<dbReference type="AlphaFoldDB" id="A0A2S2QNQ8"/>
<sequence>MKINAGPAFRRSVWSAGEKKTHRIKHECDACRMNARATPCEHEILFPKRVLRYRVLGYLCNGDISHPSTKLLHRRITRLRGGGELVKDKILKVVFLPGSTIVL</sequence>
<proteinExistence type="predicted"/>
<dbReference type="EMBL" id="GGMS01010148">
    <property type="protein sequence ID" value="MBY79351.1"/>
    <property type="molecule type" value="Transcribed_RNA"/>
</dbReference>
<gene>
    <name evidence="1" type="ORF">g.1203</name>
</gene>